<protein>
    <submittedName>
        <fullName evidence="1">Uncharacterized protein</fullName>
    </submittedName>
</protein>
<dbReference type="AlphaFoldDB" id="A0A392RG80"/>
<dbReference type="Proteomes" id="UP000265520">
    <property type="component" value="Unassembled WGS sequence"/>
</dbReference>
<dbReference type="EMBL" id="LXQA010217555">
    <property type="protein sequence ID" value="MCI34836.1"/>
    <property type="molecule type" value="Genomic_DNA"/>
</dbReference>
<sequence>REIICITTETVGVELLYPRKIANSNHAVEVHPSVSLNNLSHLWVSSDAREVDAPLLNNTLATDGPIMLFFFIVKEADVVFG</sequence>
<evidence type="ECO:0000313" key="1">
    <source>
        <dbReference type="EMBL" id="MCI34836.1"/>
    </source>
</evidence>
<organism evidence="1 2">
    <name type="scientific">Trifolium medium</name>
    <dbReference type="NCBI Taxonomy" id="97028"/>
    <lineage>
        <taxon>Eukaryota</taxon>
        <taxon>Viridiplantae</taxon>
        <taxon>Streptophyta</taxon>
        <taxon>Embryophyta</taxon>
        <taxon>Tracheophyta</taxon>
        <taxon>Spermatophyta</taxon>
        <taxon>Magnoliopsida</taxon>
        <taxon>eudicotyledons</taxon>
        <taxon>Gunneridae</taxon>
        <taxon>Pentapetalae</taxon>
        <taxon>rosids</taxon>
        <taxon>fabids</taxon>
        <taxon>Fabales</taxon>
        <taxon>Fabaceae</taxon>
        <taxon>Papilionoideae</taxon>
        <taxon>50 kb inversion clade</taxon>
        <taxon>NPAAA clade</taxon>
        <taxon>Hologalegina</taxon>
        <taxon>IRL clade</taxon>
        <taxon>Trifolieae</taxon>
        <taxon>Trifolium</taxon>
    </lineage>
</organism>
<comment type="caution">
    <text evidence="1">The sequence shown here is derived from an EMBL/GenBank/DDBJ whole genome shotgun (WGS) entry which is preliminary data.</text>
</comment>
<feature type="non-terminal residue" evidence="1">
    <location>
        <position position="1"/>
    </location>
</feature>
<accession>A0A392RG80</accession>
<evidence type="ECO:0000313" key="2">
    <source>
        <dbReference type="Proteomes" id="UP000265520"/>
    </source>
</evidence>
<name>A0A392RG80_9FABA</name>
<proteinExistence type="predicted"/>
<reference evidence="1 2" key="1">
    <citation type="journal article" date="2018" name="Front. Plant Sci.">
        <title>Red Clover (Trifolium pratense) and Zigzag Clover (T. medium) - A Picture of Genomic Similarities and Differences.</title>
        <authorList>
            <person name="Dluhosova J."/>
            <person name="Istvanek J."/>
            <person name="Nedelnik J."/>
            <person name="Repkova J."/>
        </authorList>
    </citation>
    <scope>NUCLEOTIDE SEQUENCE [LARGE SCALE GENOMIC DNA]</scope>
    <source>
        <strain evidence="2">cv. 10/8</strain>
        <tissue evidence="1">Leaf</tissue>
    </source>
</reference>
<keyword evidence="2" id="KW-1185">Reference proteome</keyword>